<dbReference type="AlphaFoldDB" id="A0A0D5Y3J7"/>
<dbReference type="Proteomes" id="UP000032748">
    <property type="component" value="Chromosome"/>
</dbReference>
<evidence type="ECO:0000256" key="1">
    <source>
        <dbReference type="SAM" id="MobiDB-lite"/>
    </source>
</evidence>
<reference evidence="3 4" key="1">
    <citation type="journal article" date="2015" name="Mol. Plant Microbe Interact.">
        <title>Comparative Genomic Analysis of Pseudomonas chlororaphis PCL1606 Reveals New Insight into Antifungal Compounds Involved in Biocontrol.</title>
        <authorList>
            <person name="Calderon C.E."/>
            <person name="Ramos C."/>
            <person name="de Vicente A."/>
            <person name="Cazorla F.M."/>
        </authorList>
    </citation>
    <scope>NUCLEOTIDE SEQUENCE [LARGE SCALE GENOMIC DNA]</scope>
    <source>
        <strain evidence="3 4">PCL1606</strain>
    </source>
</reference>
<organism evidence="3 4">
    <name type="scientific">Pseudomonas chlororaphis</name>
    <dbReference type="NCBI Taxonomy" id="587753"/>
    <lineage>
        <taxon>Bacteria</taxon>
        <taxon>Pseudomonadati</taxon>
        <taxon>Pseudomonadota</taxon>
        <taxon>Gammaproteobacteria</taxon>
        <taxon>Pseudomonadales</taxon>
        <taxon>Pseudomonadaceae</taxon>
        <taxon>Pseudomonas</taxon>
    </lineage>
</organism>
<feature type="transmembrane region" description="Helical" evidence="2">
    <location>
        <begin position="12"/>
        <end position="30"/>
    </location>
</feature>
<dbReference type="EMBL" id="CP011110">
    <property type="protein sequence ID" value="AKA25562.1"/>
    <property type="molecule type" value="Genomic_DNA"/>
</dbReference>
<dbReference type="OrthoDB" id="6402501at2"/>
<keyword evidence="2" id="KW-1133">Transmembrane helix</keyword>
<feature type="compositionally biased region" description="Basic and acidic residues" evidence="1">
    <location>
        <begin position="64"/>
        <end position="74"/>
    </location>
</feature>
<sequence length="74" mass="8054">MGLELDTGMIRGLGTLVVMIAFIGLSIWVFNAKRNPEFAQARLLPFADEPAPELPGTSSDDAQSEEHATRSIRP</sequence>
<dbReference type="RefSeq" id="WP_044462159.1">
    <property type="nucleotide sequence ID" value="NZ_CP011110.1"/>
</dbReference>
<keyword evidence="2" id="KW-0812">Transmembrane</keyword>
<gene>
    <name evidence="3" type="ORF">PCL1606_41130</name>
</gene>
<evidence type="ECO:0000313" key="4">
    <source>
        <dbReference type="Proteomes" id="UP000032748"/>
    </source>
</evidence>
<protein>
    <submittedName>
        <fullName evidence="3">Cytochrome C oxidase</fullName>
    </submittedName>
</protein>
<dbReference type="PATRIC" id="fig|587753.10.peg.4108"/>
<accession>A0A0D5Y3J7</accession>
<evidence type="ECO:0000256" key="2">
    <source>
        <dbReference type="SAM" id="Phobius"/>
    </source>
</evidence>
<dbReference type="KEGG" id="pcz:PCL1606_41130"/>
<name>A0A0D5Y3J7_9PSED</name>
<evidence type="ECO:0000313" key="3">
    <source>
        <dbReference type="EMBL" id="AKA25562.1"/>
    </source>
</evidence>
<feature type="region of interest" description="Disordered" evidence="1">
    <location>
        <begin position="49"/>
        <end position="74"/>
    </location>
</feature>
<proteinExistence type="predicted"/>
<keyword evidence="2" id="KW-0472">Membrane</keyword>